<accession>A0A1G6BW52</accession>
<sequence length="286" mass="32071">MSDTGISSTEGAQAQQRPSTTSTPRLKLVPALEHAIAVVNFLNEHTAEAVSLAEISGTLNITKSHCRSILMTLVQFGWVRFDERTKTYQLHSGLLASASSLMASPVLSRIRERLDNLVKQTGYSCVLTQPQTDDSFVVIENFTTTRQMEVSHPVGFPFPRDAPAQMRAYIAWQGDDRLRKWMANWKPNAYTPRSITTPDALIGEVEMTRERGYSRSVGEHFEGMMAFGLPIYDRGGDVSYVFCVMGFVNDLRRHERSVAQLMKRTCRDIHQSIMAKPPAHFLDDAG</sequence>
<dbReference type="InterPro" id="IPR005471">
    <property type="entry name" value="Tscrpt_reg_IclR_N"/>
</dbReference>
<dbReference type="Pfam" id="PF09339">
    <property type="entry name" value="HTH_IclR"/>
    <property type="match status" value="1"/>
</dbReference>
<dbReference type="PANTHER" id="PTHR30136:SF35">
    <property type="entry name" value="HTH-TYPE TRANSCRIPTIONAL REGULATOR RV1719"/>
    <property type="match status" value="1"/>
</dbReference>
<evidence type="ECO:0000259" key="5">
    <source>
        <dbReference type="PROSITE" id="PS51077"/>
    </source>
</evidence>
<dbReference type="EMBL" id="FMXQ01000003">
    <property type="protein sequence ID" value="SDB24767.1"/>
    <property type="molecule type" value="Genomic_DNA"/>
</dbReference>
<dbReference type="GO" id="GO:0003700">
    <property type="term" value="F:DNA-binding transcription factor activity"/>
    <property type="evidence" value="ECO:0007669"/>
    <property type="project" value="TreeGrafter"/>
</dbReference>
<feature type="domain" description="IclR-ED" evidence="6">
    <location>
        <begin position="86"/>
        <end position="275"/>
    </location>
</feature>
<dbReference type="SMART" id="SM00346">
    <property type="entry name" value="HTH_ICLR"/>
    <property type="match status" value="1"/>
</dbReference>
<dbReference type="SUPFAM" id="SSF55781">
    <property type="entry name" value="GAF domain-like"/>
    <property type="match status" value="1"/>
</dbReference>
<evidence type="ECO:0000256" key="4">
    <source>
        <dbReference type="SAM" id="MobiDB-lite"/>
    </source>
</evidence>
<evidence type="ECO:0000256" key="2">
    <source>
        <dbReference type="ARBA" id="ARBA00023125"/>
    </source>
</evidence>
<dbReference type="Proteomes" id="UP000199071">
    <property type="component" value="Unassembled WGS sequence"/>
</dbReference>
<dbReference type="InterPro" id="IPR036388">
    <property type="entry name" value="WH-like_DNA-bd_sf"/>
</dbReference>
<keyword evidence="3" id="KW-0804">Transcription</keyword>
<dbReference type="InterPro" id="IPR036390">
    <property type="entry name" value="WH_DNA-bd_sf"/>
</dbReference>
<feature type="region of interest" description="Disordered" evidence="4">
    <location>
        <begin position="1"/>
        <end position="25"/>
    </location>
</feature>
<dbReference type="STRING" id="665467.SAMN02982931_01919"/>
<feature type="domain" description="HTH iclR-type" evidence="5">
    <location>
        <begin position="29"/>
        <end position="92"/>
    </location>
</feature>
<dbReference type="PANTHER" id="PTHR30136">
    <property type="entry name" value="HELIX-TURN-HELIX TRANSCRIPTIONAL REGULATOR, ICLR FAMILY"/>
    <property type="match status" value="1"/>
</dbReference>
<dbReference type="PROSITE" id="PS51077">
    <property type="entry name" value="HTH_ICLR"/>
    <property type="match status" value="1"/>
</dbReference>
<dbReference type="Gene3D" id="3.30.450.40">
    <property type="match status" value="1"/>
</dbReference>
<reference evidence="7 8" key="1">
    <citation type="submission" date="2016-10" db="EMBL/GenBank/DDBJ databases">
        <authorList>
            <person name="de Groot N.N."/>
        </authorList>
    </citation>
    <scope>NUCLEOTIDE SEQUENCE [LARGE SCALE GENOMIC DNA]</scope>
    <source>
        <strain evidence="7 8">ATCC 35022</strain>
    </source>
</reference>
<dbReference type="AlphaFoldDB" id="A0A1G6BW52"/>
<evidence type="ECO:0000313" key="8">
    <source>
        <dbReference type="Proteomes" id="UP000199071"/>
    </source>
</evidence>
<name>A0A1G6BW52_9HYPH</name>
<protein>
    <submittedName>
        <fullName evidence="7">Transcriptional regulator, IclR family</fullName>
    </submittedName>
</protein>
<organism evidence="7 8">
    <name type="scientific">Bauldia litoralis</name>
    <dbReference type="NCBI Taxonomy" id="665467"/>
    <lineage>
        <taxon>Bacteria</taxon>
        <taxon>Pseudomonadati</taxon>
        <taxon>Pseudomonadota</taxon>
        <taxon>Alphaproteobacteria</taxon>
        <taxon>Hyphomicrobiales</taxon>
        <taxon>Kaistiaceae</taxon>
        <taxon>Bauldia</taxon>
    </lineage>
</organism>
<dbReference type="InterPro" id="IPR050707">
    <property type="entry name" value="HTH_MetabolicPath_Reg"/>
</dbReference>
<dbReference type="Gene3D" id="1.10.10.10">
    <property type="entry name" value="Winged helix-like DNA-binding domain superfamily/Winged helix DNA-binding domain"/>
    <property type="match status" value="1"/>
</dbReference>
<dbReference type="Pfam" id="PF01614">
    <property type="entry name" value="IclR_C"/>
    <property type="match status" value="1"/>
</dbReference>
<proteinExistence type="predicted"/>
<dbReference type="InterPro" id="IPR014757">
    <property type="entry name" value="Tscrpt_reg_IclR_C"/>
</dbReference>
<evidence type="ECO:0000259" key="6">
    <source>
        <dbReference type="PROSITE" id="PS51078"/>
    </source>
</evidence>
<dbReference type="InterPro" id="IPR029016">
    <property type="entry name" value="GAF-like_dom_sf"/>
</dbReference>
<keyword evidence="8" id="KW-1185">Reference proteome</keyword>
<dbReference type="PROSITE" id="PS51078">
    <property type="entry name" value="ICLR_ED"/>
    <property type="match status" value="1"/>
</dbReference>
<dbReference type="GO" id="GO:0045892">
    <property type="term" value="P:negative regulation of DNA-templated transcription"/>
    <property type="evidence" value="ECO:0007669"/>
    <property type="project" value="TreeGrafter"/>
</dbReference>
<keyword evidence="1" id="KW-0805">Transcription regulation</keyword>
<dbReference type="GO" id="GO:0003677">
    <property type="term" value="F:DNA binding"/>
    <property type="evidence" value="ECO:0007669"/>
    <property type="project" value="UniProtKB-KW"/>
</dbReference>
<gene>
    <name evidence="7" type="ORF">SAMN02982931_01919</name>
</gene>
<dbReference type="RefSeq" id="WP_175478363.1">
    <property type="nucleotide sequence ID" value="NZ_FMXQ01000003.1"/>
</dbReference>
<evidence type="ECO:0000313" key="7">
    <source>
        <dbReference type="EMBL" id="SDB24767.1"/>
    </source>
</evidence>
<feature type="compositionally biased region" description="Polar residues" evidence="4">
    <location>
        <begin position="1"/>
        <end position="24"/>
    </location>
</feature>
<keyword evidence="2" id="KW-0238">DNA-binding</keyword>
<evidence type="ECO:0000256" key="3">
    <source>
        <dbReference type="ARBA" id="ARBA00023163"/>
    </source>
</evidence>
<dbReference type="SUPFAM" id="SSF46785">
    <property type="entry name" value="Winged helix' DNA-binding domain"/>
    <property type="match status" value="1"/>
</dbReference>
<evidence type="ECO:0000256" key="1">
    <source>
        <dbReference type="ARBA" id="ARBA00023015"/>
    </source>
</evidence>